<dbReference type="Proteomes" id="UP000315440">
    <property type="component" value="Unassembled WGS sequence"/>
</dbReference>
<evidence type="ECO:0000256" key="1">
    <source>
        <dbReference type="SAM" id="SignalP"/>
    </source>
</evidence>
<reference evidence="2 3" key="1">
    <citation type="submission" date="2019-02" db="EMBL/GenBank/DDBJ databases">
        <title>Deep-cultivation of Planctomycetes and their phenomic and genomic characterization uncovers novel biology.</title>
        <authorList>
            <person name="Wiegand S."/>
            <person name="Jogler M."/>
            <person name="Boedeker C."/>
            <person name="Pinto D."/>
            <person name="Vollmers J."/>
            <person name="Rivas-Marin E."/>
            <person name="Kohn T."/>
            <person name="Peeters S.H."/>
            <person name="Heuer A."/>
            <person name="Rast P."/>
            <person name="Oberbeckmann S."/>
            <person name="Bunk B."/>
            <person name="Jeske O."/>
            <person name="Meyerdierks A."/>
            <person name="Storesund J.E."/>
            <person name="Kallscheuer N."/>
            <person name="Luecker S."/>
            <person name="Lage O.M."/>
            <person name="Pohl T."/>
            <person name="Merkel B.J."/>
            <person name="Hornburger P."/>
            <person name="Mueller R.-W."/>
            <person name="Bruemmer F."/>
            <person name="Labrenz M."/>
            <person name="Spormann A.M."/>
            <person name="Op Den Camp H."/>
            <person name="Overmann J."/>
            <person name="Amann R."/>
            <person name="Jetten M.S.M."/>
            <person name="Mascher T."/>
            <person name="Medema M.H."/>
            <person name="Devos D.P."/>
            <person name="Kaster A.-K."/>
            <person name="Ovreas L."/>
            <person name="Rohde M."/>
            <person name="Galperin M.Y."/>
            <person name="Jogler C."/>
        </authorList>
    </citation>
    <scope>NUCLEOTIDE SEQUENCE [LARGE SCALE GENOMIC DNA]</scope>
    <source>
        <strain evidence="2 3">Mal64</strain>
    </source>
</reference>
<organism evidence="2 3">
    <name type="scientific">Pseudobythopirellula maris</name>
    <dbReference type="NCBI Taxonomy" id="2527991"/>
    <lineage>
        <taxon>Bacteria</taxon>
        <taxon>Pseudomonadati</taxon>
        <taxon>Planctomycetota</taxon>
        <taxon>Planctomycetia</taxon>
        <taxon>Pirellulales</taxon>
        <taxon>Lacipirellulaceae</taxon>
        <taxon>Pseudobythopirellula</taxon>
    </lineage>
</organism>
<comment type="caution">
    <text evidence="2">The sequence shown here is derived from an EMBL/GenBank/DDBJ whole genome shotgun (WGS) entry which is preliminary data.</text>
</comment>
<dbReference type="OrthoDB" id="286267at2"/>
<sequence precursor="true">MRFVPPLPARRLKISLFIVTAFGLLSCWPTHESSAAITTNGNLTPAYNGVEDPWNTGAAALVIGDSHNGSIEVDAGSEIVSRETRLGVHQGANGTLRISGDDSFYGVYLGGSVVGAEGLGAIEVLDGAGYYQSYLLKLGDSPGSFGSVTVSGEGSSWEQSAHALPGKSVYVGNAGRAELSVLDGADFLASHLRIGVELGSNGNVVVSGAGSTLHSNAFGDQGLLQVGMAGAGSLSVVEGGSVKFAGGGISGGDQGELSRVVVSGLGSTLELRALLIVGSERSALLIVKEGSRFVSPGSLRIGNLHVDEKQLGTVAVAGENSLVSAHEINVGGHSNGLNSSGVLRVTHQASVAVSGALDIADLSGTPTGVYLHSSGSLALTGDTSASLEAFLDQIEGRSDAVYYPTPHGWRSITEATRGVDYTLDLIVGGEFDGYTRLTVLAVPEPAAGLLVLLAVSVIGCGRHGLCR</sequence>
<name>A0A5C5ZQP0_9BACT</name>
<evidence type="ECO:0000313" key="3">
    <source>
        <dbReference type="Proteomes" id="UP000315440"/>
    </source>
</evidence>
<dbReference type="NCBIfam" id="TIGR04393">
    <property type="entry name" value="rpt_T5SS_PEPC"/>
    <property type="match status" value="2"/>
</dbReference>
<dbReference type="PROSITE" id="PS51257">
    <property type="entry name" value="PROKAR_LIPOPROTEIN"/>
    <property type="match status" value="1"/>
</dbReference>
<feature type="chain" id="PRO_5022763309" description="Lipoprotein" evidence="1">
    <location>
        <begin position="36"/>
        <end position="467"/>
    </location>
</feature>
<feature type="signal peptide" evidence="1">
    <location>
        <begin position="1"/>
        <end position="35"/>
    </location>
</feature>
<evidence type="ECO:0000313" key="2">
    <source>
        <dbReference type="EMBL" id="TWT89789.1"/>
    </source>
</evidence>
<dbReference type="EMBL" id="SJPQ01000001">
    <property type="protein sequence ID" value="TWT89789.1"/>
    <property type="molecule type" value="Genomic_DNA"/>
</dbReference>
<keyword evidence="3" id="KW-1185">Reference proteome</keyword>
<proteinExistence type="predicted"/>
<dbReference type="InterPro" id="IPR030895">
    <property type="entry name" value="T5SS_PEPC_rpt"/>
</dbReference>
<protein>
    <recommendedName>
        <fullName evidence="4">Lipoprotein</fullName>
    </recommendedName>
</protein>
<evidence type="ECO:0008006" key="4">
    <source>
        <dbReference type="Google" id="ProtNLM"/>
    </source>
</evidence>
<keyword evidence="1" id="KW-0732">Signal</keyword>
<dbReference type="AlphaFoldDB" id="A0A5C5ZQP0"/>
<gene>
    <name evidence="2" type="ORF">Mal64_01680</name>
</gene>
<accession>A0A5C5ZQP0</accession>